<feature type="compositionally biased region" description="Basic and acidic residues" evidence="1">
    <location>
        <begin position="14"/>
        <end position="26"/>
    </location>
</feature>
<keyword evidence="3" id="KW-1185">Reference proteome</keyword>
<dbReference type="EMBL" id="BPLR01020089">
    <property type="protein sequence ID" value="GIX74687.1"/>
    <property type="molecule type" value="Genomic_DNA"/>
</dbReference>
<evidence type="ECO:0000256" key="1">
    <source>
        <dbReference type="SAM" id="MobiDB-lite"/>
    </source>
</evidence>
<gene>
    <name evidence="2" type="ORF">CEXT_204661</name>
</gene>
<proteinExistence type="predicted"/>
<name>A0AAV4MQR6_CAEEX</name>
<sequence length="143" mass="15839">MHLPISIAQMTSRKVYDGHQRPRDTENFLYSGNPPPSTSSSLIVRRICMAVGGEEDWGPFCISQRGGFAEQSIILQRHVEGMVPIIKEEERTESNTIEGKRVGRVDLRLIGKCSLHLSSTLRVVGMESGGILRAMVAGRSRDC</sequence>
<protein>
    <submittedName>
        <fullName evidence="2">Uncharacterized protein</fullName>
    </submittedName>
</protein>
<evidence type="ECO:0000313" key="3">
    <source>
        <dbReference type="Proteomes" id="UP001054945"/>
    </source>
</evidence>
<accession>A0AAV4MQR6</accession>
<feature type="region of interest" description="Disordered" evidence="1">
    <location>
        <begin position="13"/>
        <end position="37"/>
    </location>
</feature>
<dbReference type="AlphaFoldDB" id="A0AAV4MQR6"/>
<evidence type="ECO:0000313" key="2">
    <source>
        <dbReference type="EMBL" id="GIX74687.1"/>
    </source>
</evidence>
<organism evidence="2 3">
    <name type="scientific">Caerostris extrusa</name>
    <name type="common">Bark spider</name>
    <name type="synonym">Caerostris bankana</name>
    <dbReference type="NCBI Taxonomy" id="172846"/>
    <lineage>
        <taxon>Eukaryota</taxon>
        <taxon>Metazoa</taxon>
        <taxon>Ecdysozoa</taxon>
        <taxon>Arthropoda</taxon>
        <taxon>Chelicerata</taxon>
        <taxon>Arachnida</taxon>
        <taxon>Araneae</taxon>
        <taxon>Araneomorphae</taxon>
        <taxon>Entelegynae</taxon>
        <taxon>Araneoidea</taxon>
        <taxon>Araneidae</taxon>
        <taxon>Caerostris</taxon>
    </lineage>
</organism>
<dbReference type="Proteomes" id="UP001054945">
    <property type="component" value="Unassembled WGS sequence"/>
</dbReference>
<comment type="caution">
    <text evidence="2">The sequence shown here is derived from an EMBL/GenBank/DDBJ whole genome shotgun (WGS) entry which is preliminary data.</text>
</comment>
<reference evidence="2 3" key="1">
    <citation type="submission" date="2021-06" db="EMBL/GenBank/DDBJ databases">
        <title>Caerostris extrusa draft genome.</title>
        <authorList>
            <person name="Kono N."/>
            <person name="Arakawa K."/>
        </authorList>
    </citation>
    <scope>NUCLEOTIDE SEQUENCE [LARGE SCALE GENOMIC DNA]</scope>
</reference>